<gene>
    <name evidence="2" type="ORF">HC031_11350</name>
</gene>
<feature type="region of interest" description="Disordered" evidence="1">
    <location>
        <begin position="104"/>
        <end position="135"/>
    </location>
</feature>
<reference evidence="2 3" key="1">
    <citation type="submission" date="2020-03" db="EMBL/GenBank/DDBJ databases">
        <title>WGS of the type strain of Planosporangium spp.</title>
        <authorList>
            <person name="Thawai C."/>
        </authorList>
    </citation>
    <scope>NUCLEOTIDE SEQUENCE [LARGE SCALE GENOMIC DNA]</scope>
    <source>
        <strain evidence="2 3">TBRC 5610</strain>
    </source>
</reference>
<comment type="caution">
    <text evidence="2">The sequence shown here is derived from an EMBL/GenBank/DDBJ whole genome shotgun (WGS) entry which is preliminary data.</text>
</comment>
<dbReference type="Proteomes" id="UP000722989">
    <property type="component" value="Unassembled WGS sequence"/>
</dbReference>
<dbReference type="EMBL" id="JAATVY010000006">
    <property type="protein sequence ID" value="NJC70301.1"/>
    <property type="molecule type" value="Genomic_DNA"/>
</dbReference>
<accession>A0ABX0XWU4</accession>
<evidence type="ECO:0000313" key="2">
    <source>
        <dbReference type="EMBL" id="NJC70301.1"/>
    </source>
</evidence>
<evidence type="ECO:0000256" key="1">
    <source>
        <dbReference type="SAM" id="MobiDB-lite"/>
    </source>
</evidence>
<protein>
    <submittedName>
        <fullName evidence="2">Uncharacterized protein</fullName>
    </submittedName>
</protein>
<organism evidence="2 3">
    <name type="scientific">Planosporangium thailandense</name>
    <dbReference type="NCBI Taxonomy" id="765197"/>
    <lineage>
        <taxon>Bacteria</taxon>
        <taxon>Bacillati</taxon>
        <taxon>Actinomycetota</taxon>
        <taxon>Actinomycetes</taxon>
        <taxon>Micromonosporales</taxon>
        <taxon>Micromonosporaceae</taxon>
        <taxon>Planosporangium</taxon>
    </lineage>
</organism>
<dbReference type="RefSeq" id="WP_167925214.1">
    <property type="nucleotide sequence ID" value="NZ_JAATVY010000006.1"/>
</dbReference>
<evidence type="ECO:0000313" key="3">
    <source>
        <dbReference type="Proteomes" id="UP000722989"/>
    </source>
</evidence>
<proteinExistence type="predicted"/>
<sequence length="225" mass="21430">MGGRQFARAAAPAAEAFEVPAFEVPAVDVPVVAGGCVAGADVLEPDDEVDDDGSVGAEVDDEVVGAGAGSAVRDSCVAGGFGWVGGLRAGTRCRVAAPGCGAAPASAAGASDGDGDGDGTADGLADGSDDWAAETVGIGSPTKVLSGSGLGESVAVSGPDIAAAAGMKPAAAPPPANSTPAVVTVTRSARRLGLRCLPTGMSIPPKARTVPACDRGLPHVTAGGS</sequence>
<name>A0ABX0XWU4_9ACTN</name>
<keyword evidence="3" id="KW-1185">Reference proteome</keyword>